<sequence length="58" mass="6676">MMVGVPIRQAETQRPPQLQHKALGQTLWMPANATWRSEEFPGVFITSSYHIELSHSKR</sequence>
<dbReference type="AlphaFoldDB" id="R0J4B6"/>
<evidence type="ECO:0000313" key="1">
    <source>
        <dbReference type="EMBL" id="EOA91785.1"/>
    </source>
</evidence>
<organism evidence="1 2">
    <name type="scientific">Exserohilum turcicum (strain 28A)</name>
    <name type="common">Northern leaf blight fungus</name>
    <name type="synonym">Setosphaeria turcica</name>
    <dbReference type="NCBI Taxonomy" id="671987"/>
    <lineage>
        <taxon>Eukaryota</taxon>
        <taxon>Fungi</taxon>
        <taxon>Dikarya</taxon>
        <taxon>Ascomycota</taxon>
        <taxon>Pezizomycotina</taxon>
        <taxon>Dothideomycetes</taxon>
        <taxon>Pleosporomycetidae</taxon>
        <taxon>Pleosporales</taxon>
        <taxon>Pleosporineae</taxon>
        <taxon>Pleosporaceae</taxon>
        <taxon>Exserohilum</taxon>
    </lineage>
</organism>
<reference evidence="1 2" key="2">
    <citation type="journal article" date="2013" name="PLoS Genet.">
        <title>Comparative genome structure, secondary metabolite, and effector coding capacity across Cochliobolus pathogens.</title>
        <authorList>
            <person name="Condon B.J."/>
            <person name="Leng Y."/>
            <person name="Wu D."/>
            <person name="Bushley K.E."/>
            <person name="Ohm R.A."/>
            <person name="Otillar R."/>
            <person name="Martin J."/>
            <person name="Schackwitz W."/>
            <person name="Grimwood J."/>
            <person name="MohdZainudin N."/>
            <person name="Xue C."/>
            <person name="Wang R."/>
            <person name="Manning V.A."/>
            <person name="Dhillon B."/>
            <person name="Tu Z.J."/>
            <person name="Steffenson B.J."/>
            <person name="Salamov A."/>
            <person name="Sun H."/>
            <person name="Lowry S."/>
            <person name="LaButti K."/>
            <person name="Han J."/>
            <person name="Copeland A."/>
            <person name="Lindquist E."/>
            <person name="Barry K."/>
            <person name="Schmutz J."/>
            <person name="Baker S.E."/>
            <person name="Ciuffetti L.M."/>
            <person name="Grigoriev I.V."/>
            <person name="Zhong S."/>
            <person name="Turgeon B.G."/>
        </authorList>
    </citation>
    <scope>NUCLEOTIDE SEQUENCE [LARGE SCALE GENOMIC DNA]</scope>
    <source>
        <strain evidence="2">28A</strain>
    </source>
</reference>
<evidence type="ECO:0000313" key="2">
    <source>
        <dbReference type="Proteomes" id="UP000016935"/>
    </source>
</evidence>
<dbReference type="GeneID" id="19401049"/>
<keyword evidence="2" id="KW-1185">Reference proteome</keyword>
<reference evidence="1 2" key="1">
    <citation type="journal article" date="2012" name="PLoS Pathog.">
        <title>Diverse lifestyles and strategies of plant pathogenesis encoded in the genomes of eighteen Dothideomycetes fungi.</title>
        <authorList>
            <person name="Ohm R.A."/>
            <person name="Feau N."/>
            <person name="Henrissat B."/>
            <person name="Schoch C.L."/>
            <person name="Horwitz B.A."/>
            <person name="Barry K.W."/>
            <person name="Condon B.J."/>
            <person name="Copeland A.C."/>
            <person name="Dhillon B."/>
            <person name="Glaser F."/>
            <person name="Hesse C.N."/>
            <person name="Kosti I."/>
            <person name="LaButti K."/>
            <person name="Lindquist E.A."/>
            <person name="Lucas S."/>
            <person name="Salamov A.A."/>
            <person name="Bradshaw R.E."/>
            <person name="Ciuffetti L."/>
            <person name="Hamelin R.C."/>
            <person name="Kema G.H.J."/>
            <person name="Lawrence C."/>
            <person name="Scott J.A."/>
            <person name="Spatafora J.W."/>
            <person name="Turgeon B.G."/>
            <person name="de Wit P.J.G.M."/>
            <person name="Zhong S."/>
            <person name="Goodwin S.B."/>
            <person name="Grigoriev I.V."/>
        </authorList>
    </citation>
    <scope>NUCLEOTIDE SEQUENCE [LARGE SCALE GENOMIC DNA]</scope>
    <source>
        <strain evidence="2">28A</strain>
    </source>
</reference>
<name>R0J4B6_EXST2</name>
<protein>
    <submittedName>
        <fullName evidence="1">Uncharacterized protein</fullName>
    </submittedName>
</protein>
<gene>
    <name evidence="1" type="ORF">SETTUDRAFT_170584</name>
</gene>
<dbReference type="OrthoDB" id="10499162at2759"/>
<accession>R0J4B6</accession>
<dbReference type="RefSeq" id="XP_008020852.1">
    <property type="nucleotide sequence ID" value="XM_008022661.1"/>
</dbReference>
<dbReference type="Proteomes" id="UP000016935">
    <property type="component" value="Unassembled WGS sequence"/>
</dbReference>
<proteinExistence type="predicted"/>
<dbReference type="EMBL" id="KB908481">
    <property type="protein sequence ID" value="EOA91785.1"/>
    <property type="molecule type" value="Genomic_DNA"/>
</dbReference>
<dbReference type="HOGENOM" id="CLU_2980568_0_0_1"/>